<dbReference type="InterPro" id="IPR033454">
    <property type="entry name" value="RecG_wedge"/>
</dbReference>
<dbReference type="CDD" id="cd04488">
    <property type="entry name" value="RecG_wedge_OBF"/>
    <property type="match status" value="1"/>
</dbReference>
<gene>
    <name evidence="11" type="primary">recG</name>
    <name evidence="11" type="ORF">Clow_01363</name>
</gene>
<dbReference type="Gene3D" id="2.40.50.140">
    <property type="entry name" value="Nucleic acid-binding proteins"/>
    <property type="match status" value="1"/>
</dbReference>
<keyword evidence="5" id="KW-0067">ATP-binding</keyword>
<dbReference type="GO" id="GO:0016787">
    <property type="term" value="F:hydrolase activity"/>
    <property type="evidence" value="ECO:0007669"/>
    <property type="project" value="UniProtKB-KW"/>
</dbReference>
<evidence type="ECO:0000256" key="6">
    <source>
        <dbReference type="ARBA" id="ARBA00023125"/>
    </source>
</evidence>
<evidence type="ECO:0000256" key="8">
    <source>
        <dbReference type="ARBA" id="ARBA00049819"/>
    </source>
</evidence>
<dbReference type="SUPFAM" id="SSF50249">
    <property type="entry name" value="Nucleic acid-binding proteins"/>
    <property type="match status" value="1"/>
</dbReference>
<dbReference type="InterPro" id="IPR027417">
    <property type="entry name" value="P-loop_NTPase"/>
</dbReference>
<keyword evidence="4 11" id="KW-0347">Helicase</keyword>
<dbReference type="Gene3D" id="3.40.50.300">
    <property type="entry name" value="P-loop containing nucleotide triphosphate hydrolases"/>
    <property type="match status" value="2"/>
</dbReference>
<dbReference type="InterPro" id="IPR011545">
    <property type="entry name" value="DEAD/DEAH_box_helicase_dom"/>
</dbReference>
<dbReference type="Pfam" id="PF17191">
    <property type="entry name" value="RecG_wedge"/>
    <property type="match status" value="1"/>
</dbReference>
<dbReference type="Pfam" id="PF00270">
    <property type="entry name" value="DEAD"/>
    <property type="match status" value="1"/>
</dbReference>
<evidence type="ECO:0000259" key="9">
    <source>
        <dbReference type="PROSITE" id="PS51192"/>
    </source>
</evidence>
<dbReference type="Proteomes" id="UP000050488">
    <property type="component" value="Unassembled WGS sequence"/>
</dbReference>
<keyword evidence="6" id="KW-0238">DNA-binding</keyword>
<dbReference type="Pfam" id="PF00271">
    <property type="entry name" value="Helicase_C"/>
    <property type="match status" value="1"/>
</dbReference>
<evidence type="ECO:0000256" key="7">
    <source>
        <dbReference type="ARBA" id="ARBA00023204"/>
    </source>
</evidence>
<dbReference type="GO" id="GO:0006281">
    <property type="term" value="P:DNA repair"/>
    <property type="evidence" value="ECO:0007669"/>
    <property type="project" value="UniProtKB-KW"/>
</dbReference>
<dbReference type="PANTHER" id="PTHR47964:SF1">
    <property type="entry name" value="ATP-DEPENDENT DNA HELICASE HOMOLOG RECG, CHLOROPLASTIC"/>
    <property type="match status" value="1"/>
</dbReference>
<dbReference type="STRING" id="1544413.Clow_01363"/>
<dbReference type="InterPro" id="IPR014001">
    <property type="entry name" value="Helicase_ATP-bd"/>
</dbReference>
<dbReference type="PROSITE" id="PS51194">
    <property type="entry name" value="HELICASE_CTER"/>
    <property type="match status" value="1"/>
</dbReference>
<dbReference type="PATRIC" id="fig|1544413.3.peg.1368"/>
<dbReference type="GO" id="GO:0003677">
    <property type="term" value="F:DNA binding"/>
    <property type="evidence" value="ECO:0007669"/>
    <property type="project" value="UniProtKB-KW"/>
</dbReference>
<keyword evidence="3 11" id="KW-0378">Hydrolase</keyword>
<organism evidence="11 12">
    <name type="scientific">Corynebacterium lowii</name>
    <dbReference type="NCBI Taxonomy" id="1544413"/>
    <lineage>
        <taxon>Bacteria</taxon>
        <taxon>Bacillati</taxon>
        <taxon>Actinomycetota</taxon>
        <taxon>Actinomycetes</taxon>
        <taxon>Mycobacteriales</taxon>
        <taxon>Corynebacteriaceae</taxon>
        <taxon>Corynebacterium</taxon>
    </lineage>
</organism>
<dbReference type="PROSITE" id="PS51192">
    <property type="entry name" value="HELICASE_ATP_BIND_1"/>
    <property type="match status" value="1"/>
</dbReference>
<evidence type="ECO:0000256" key="4">
    <source>
        <dbReference type="ARBA" id="ARBA00022806"/>
    </source>
</evidence>
<sequence>MLGWSDERHLSAILEAKEARAVHRHLGVSTGQELLEYYPRIYSRNGSGVSVEGAEEGEHVTCVGEVRSVKESYTRAGKLLTRVMLTDGTHELAATFFQSRWISQQLTPGTKGMFSGKLRYYRDLPQLQHPSYVLIGPTAQRGNGEHIAEILAEREYLPVYPARKTLTSWRIMDAIDRALKTLPPVPEPLDEVPADLVGFDEALRGIHQPGPEGPEPHRLRLKYNEALALGCVMALRRADAAQRTALPSPAQPQGLRDGLLAALPFELTPGQSQVVAEISADLSHTTPMSRLLQGEVGSGKTIVALLSMLQVVDNGHQCALLAPTEVLATQHARSLTETLMRAGVAASVVLLTGSMSTAARKEALLAIVSGQADIVVGTHAIIQDSVEFFRLGLVVVDEQHRFGVEQRDRLRLKGGNPHLLVMTATPIPRTIAMTVFGDLEVSTLRELPGGRRPIRTWVVPESKPTWVQRAWDRMREEVRAGHQGYVVCPRIEGEGGVIEVAARILPDLRVEVLHGKLPAAEKDEVMSRFAAGEIDVLVSTTVVEVGVDVPNATVMMIMEAERFGISQLHQLRGRVGRGGFDSLCLLATAMTPEESGWERLEAVAATTDGFELAEQDLKLRQEGDVLGEAQSGRNRQIKLLDLFEDQELIARTNRDAAALVARNRPLAEHFAADIAPDSQDFLEKS</sequence>
<dbReference type="RefSeq" id="WP_055177948.1">
    <property type="nucleotide sequence ID" value="NZ_JAUSQY010000001.1"/>
</dbReference>
<keyword evidence="7" id="KW-0234">DNA repair</keyword>
<evidence type="ECO:0000313" key="12">
    <source>
        <dbReference type="Proteomes" id="UP000050488"/>
    </source>
</evidence>
<comment type="caution">
    <text evidence="11">The sequence shown here is derived from an EMBL/GenBank/DDBJ whole genome shotgun (WGS) entry which is preliminary data.</text>
</comment>
<dbReference type="OrthoDB" id="9804325at2"/>
<dbReference type="GO" id="GO:0005524">
    <property type="term" value="F:ATP binding"/>
    <property type="evidence" value="ECO:0007669"/>
    <property type="project" value="UniProtKB-KW"/>
</dbReference>
<evidence type="ECO:0000259" key="10">
    <source>
        <dbReference type="PROSITE" id="PS51194"/>
    </source>
</evidence>
<dbReference type="InterPro" id="IPR012340">
    <property type="entry name" value="NA-bd_OB-fold"/>
</dbReference>
<dbReference type="GO" id="GO:0003678">
    <property type="term" value="F:DNA helicase activity"/>
    <property type="evidence" value="ECO:0007669"/>
    <property type="project" value="TreeGrafter"/>
</dbReference>
<evidence type="ECO:0000256" key="1">
    <source>
        <dbReference type="ARBA" id="ARBA00022741"/>
    </source>
</evidence>
<dbReference type="SMART" id="SM00487">
    <property type="entry name" value="DEXDc"/>
    <property type="match status" value="1"/>
</dbReference>
<name>A0A0Q0UJN9_9CORY</name>
<evidence type="ECO:0000256" key="2">
    <source>
        <dbReference type="ARBA" id="ARBA00022763"/>
    </source>
</evidence>
<dbReference type="CDD" id="cd17992">
    <property type="entry name" value="DEXHc_RecG"/>
    <property type="match status" value="1"/>
</dbReference>
<evidence type="ECO:0000256" key="3">
    <source>
        <dbReference type="ARBA" id="ARBA00022801"/>
    </source>
</evidence>
<evidence type="ECO:0000313" key="11">
    <source>
        <dbReference type="EMBL" id="KQB86440.1"/>
    </source>
</evidence>
<dbReference type="InterPro" id="IPR047112">
    <property type="entry name" value="RecG/Mfd"/>
</dbReference>
<dbReference type="AlphaFoldDB" id="A0A0Q0UJN9"/>
<dbReference type="SUPFAM" id="SSF52540">
    <property type="entry name" value="P-loop containing nucleoside triphosphate hydrolases"/>
    <property type="match status" value="2"/>
</dbReference>
<keyword evidence="1" id="KW-0547">Nucleotide-binding</keyword>
<keyword evidence="2" id="KW-0227">DNA damage</keyword>
<dbReference type="PANTHER" id="PTHR47964">
    <property type="entry name" value="ATP-DEPENDENT DNA HELICASE HOMOLOG RECG, CHLOROPLASTIC"/>
    <property type="match status" value="1"/>
</dbReference>
<keyword evidence="12" id="KW-1185">Reference proteome</keyword>
<dbReference type="EMBL" id="LKEV01000003">
    <property type="protein sequence ID" value="KQB86440.1"/>
    <property type="molecule type" value="Genomic_DNA"/>
</dbReference>
<dbReference type="InterPro" id="IPR001650">
    <property type="entry name" value="Helicase_C-like"/>
</dbReference>
<dbReference type="InterPro" id="IPR045562">
    <property type="entry name" value="RecG_dom3_C"/>
</dbReference>
<proteinExistence type="predicted"/>
<reference evidence="11 12" key="1">
    <citation type="submission" date="2015-10" db="EMBL/GenBank/DDBJ databases">
        <title>Corynebacteirum lowii and Corynebacterium oculi species nova, derived from human clinical disease and and emended description of Corynebacterium mastiditis.</title>
        <authorList>
            <person name="Bernard K."/>
            <person name="Pacheco A.L."/>
            <person name="Mcdougall C."/>
            <person name="Burtx T."/>
            <person name="Weibe D."/>
            <person name="Tyler S."/>
            <person name="Olson A.B."/>
            <person name="Cnockaert M."/>
            <person name="Eguchi H."/>
            <person name="Kuwahara T."/>
            <person name="Nakayama-Imaohji H."/>
            <person name="Boudewijins M."/>
            <person name="Van Hoecke F."/>
            <person name="Bernier A.-M."/>
            <person name="Vandamme P."/>
        </authorList>
    </citation>
    <scope>NUCLEOTIDE SEQUENCE [LARGE SCALE GENOMIC DNA]</scope>
    <source>
        <strain evidence="11 12">NML 130206</strain>
    </source>
</reference>
<accession>A0A0Q0UJN9</accession>
<dbReference type="Pfam" id="PF19833">
    <property type="entry name" value="RecG_dom3_C"/>
    <property type="match status" value="1"/>
</dbReference>
<dbReference type="SMART" id="SM00490">
    <property type="entry name" value="HELICc"/>
    <property type="match status" value="1"/>
</dbReference>
<evidence type="ECO:0000256" key="5">
    <source>
        <dbReference type="ARBA" id="ARBA00022840"/>
    </source>
</evidence>
<feature type="domain" description="Helicase C-terminal" evidence="10">
    <location>
        <begin position="466"/>
        <end position="625"/>
    </location>
</feature>
<feature type="domain" description="Helicase ATP-binding" evidence="9">
    <location>
        <begin position="281"/>
        <end position="444"/>
    </location>
</feature>
<protein>
    <recommendedName>
        <fullName evidence="8">Probable DNA 3'-5' helicase RecG</fullName>
    </recommendedName>
</protein>